<dbReference type="AlphaFoldDB" id="A0A8N1S6Z3"/>
<dbReference type="Proteomes" id="UP000504615">
    <property type="component" value="Unplaced"/>
</dbReference>
<evidence type="ECO:0000313" key="1">
    <source>
        <dbReference type="Proteomes" id="UP000504615"/>
    </source>
</evidence>
<dbReference type="GeneID" id="112552767"/>
<proteinExistence type="predicted"/>
<evidence type="ECO:0000313" key="2">
    <source>
        <dbReference type="RefSeq" id="XP_025074511.1"/>
    </source>
</evidence>
<reference evidence="2" key="1">
    <citation type="submission" date="2025-08" db="UniProtKB">
        <authorList>
            <consortium name="RefSeq"/>
        </authorList>
    </citation>
    <scope>IDENTIFICATION</scope>
</reference>
<gene>
    <name evidence="2" type="primary">LOC112552767</name>
</gene>
<dbReference type="OrthoDB" id="7698584at2759"/>
<dbReference type="RefSeq" id="XP_025074511.1">
    <property type="nucleotide sequence ID" value="XM_025218726.1"/>
</dbReference>
<organism evidence="1 2">
    <name type="scientific">Pogonomyrmex barbatus</name>
    <name type="common">red harvester ant</name>
    <dbReference type="NCBI Taxonomy" id="144034"/>
    <lineage>
        <taxon>Eukaryota</taxon>
        <taxon>Metazoa</taxon>
        <taxon>Ecdysozoa</taxon>
        <taxon>Arthropoda</taxon>
        <taxon>Hexapoda</taxon>
        <taxon>Insecta</taxon>
        <taxon>Pterygota</taxon>
        <taxon>Neoptera</taxon>
        <taxon>Endopterygota</taxon>
        <taxon>Hymenoptera</taxon>
        <taxon>Apocrita</taxon>
        <taxon>Aculeata</taxon>
        <taxon>Formicoidea</taxon>
        <taxon>Formicidae</taxon>
        <taxon>Myrmicinae</taxon>
        <taxon>Pogonomyrmex</taxon>
    </lineage>
</organism>
<protein>
    <submittedName>
        <fullName evidence="2">Uncharacterized protein LOC112552767</fullName>
    </submittedName>
</protein>
<name>A0A8N1S6Z3_9HYME</name>
<sequence>MKKVIMRWFMLFIFASKIVHIIGKVTLLRGSTFSKSSNLRMICLSENDGGALVWNYNLNDPNFKKAKLSANDFRFHDINNSFNNNEINCKMNAEENCLTLWRRDDWNLTDSIKTPMGPVFDQRWEDFKEYYYNPGDDYKYIIQLPITLSLSFSVRTSHHAHILICNGQNYNKDFCYWITIDSENKSVIRKCANKMNKWLKASACKKVAVSYKTISLSDNEWRSFILSWDAIFRTIIIYDTDESIITYKDLEENERSNYDYHMFIASYYSSMLFRFHIYNFLHTNVETATLLSPAFQFNNKSICIQLLIGLCNECNAHVLLRDSTTHKTIGMVAVKGSSEAKVHRLPMWQSVKIKSHFSANNYSSVIIQLIPKLIRNISKPLWAIANVRQCPQNEALRKR</sequence>
<accession>A0A8N1S6Z3</accession>
<keyword evidence="1" id="KW-1185">Reference proteome</keyword>